<gene>
    <name evidence="4" type="ORF">NC992_16900</name>
</gene>
<proteinExistence type="inferred from homology"/>
<evidence type="ECO:0000256" key="1">
    <source>
        <dbReference type="ARBA" id="ARBA00010990"/>
    </source>
</evidence>
<evidence type="ECO:0000313" key="4">
    <source>
        <dbReference type="EMBL" id="MEP0948566.1"/>
    </source>
</evidence>
<dbReference type="Gene3D" id="3.90.470.20">
    <property type="entry name" value="4'-phosphopantetheinyl transferase domain"/>
    <property type="match status" value="2"/>
</dbReference>
<protein>
    <submittedName>
        <fullName evidence="4">4'-phosphopantetheinyl transferase superfamily protein</fullName>
    </submittedName>
</protein>
<dbReference type="PANTHER" id="PTHR12215">
    <property type="entry name" value="PHOSPHOPANTETHEINE TRANSFERASE"/>
    <property type="match status" value="1"/>
</dbReference>
<comment type="similarity">
    <text evidence="1">Belongs to the P-Pant transferase superfamily. Gsp/Sfp/HetI/AcpT family.</text>
</comment>
<accession>A0ABV0K711</accession>
<dbReference type="InterPro" id="IPR008278">
    <property type="entry name" value="4-PPantetheinyl_Trfase_dom"/>
</dbReference>
<evidence type="ECO:0000256" key="2">
    <source>
        <dbReference type="ARBA" id="ARBA00022679"/>
    </source>
</evidence>
<dbReference type="GO" id="GO:0016740">
    <property type="term" value="F:transferase activity"/>
    <property type="evidence" value="ECO:0007669"/>
    <property type="project" value="UniProtKB-KW"/>
</dbReference>
<evidence type="ECO:0000259" key="3">
    <source>
        <dbReference type="Pfam" id="PF01648"/>
    </source>
</evidence>
<organism evidence="4 5">
    <name type="scientific">Leptolyngbya subtilissima DQ-A4</name>
    <dbReference type="NCBI Taxonomy" id="2933933"/>
    <lineage>
        <taxon>Bacteria</taxon>
        <taxon>Bacillati</taxon>
        <taxon>Cyanobacteriota</taxon>
        <taxon>Cyanophyceae</taxon>
        <taxon>Leptolyngbyales</taxon>
        <taxon>Leptolyngbyaceae</taxon>
        <taxon>Leptolyngbya group</taxon>
        <taxon>Leptolyngbya</taxon>
    </lineage>
</organism>
<dbReference type="Proteomes" id="UP001482513">
    <property type="component" value="Unassembled WGS sequence"/>
</dbReference>
<sequence length="258" mass="28265">MSEFCQGYASPAVDLWLLSTEILDPTTQQTFKACLSSAEQAQLQRLRPAVQGQFLASRGCLRHLLSRYTGQAPAALTFVYGPKGKPALSPHDSKFCVVPQFNLSHSGQRLLVAISTADDVNAIGVDIEALRPVKSLAGLCRRYLTAAEAETVLALPHPQADHRFLRYWTGKEACLKSLGIGIVDSMQALELRLEIPDLTSLPTSVKAVTATRLDHPGQLYQWHPEPGYMGAIAVQISFLEPERLRFWQTTPAALLADA</sequence>
<feature type="domain" description="4'-phosphopantetheinyl transferase" evidence="3">
    <location>
        <begin position="122"/>
        <end position="192"/>
    </location>
</feature>
<dbReference type="EMBL" id="JAMPKX010000008">
    <property type="protein sequence ID" value="MEP0948566.1"/>
    <property type="molecule type" value="Genomic_DNA"/>
</dbReference>
<dbReference type="Pfam" id="PF01648">
    <property type="entry name" value="ACPS"/>
    <property type="match status" value="1"/>
</dbReference>
<dbReference type="SUPFAM" id="SSF56214">
    <property type="entry name" value="4'-phosphopantetheinyl transferase"/>
    <property type="match status" value="2"/>
</dbReference>
<evidence type="ECO:0000313" key="5">
    <source>
        <dbReference type="Proteomes" id="UP001482513"/>
    </source>
</evidence>
<keyword evidence="5" id="KW-1185">Reference proteome</keyword>
<dbReference type="InterPro" id="IPR037143">
    <property type="entry name" value="4-PPantetheinyl_Trfase_dom_sf"/>
</dbReference>
<keyword evidence="2 4" id="KW-0808">Transferase</keyword>
<dbReference type="RefSeq" id="WP_190706043.1">
    <property type="nucleotide sequence ID" value="NZ_JAMPKX010000008.1"/>
</dbReference>
<dbReference type="InterPro" id="IPR050559">
    <property type="entry name" value="P-Pant_transferase_sf"/>
</dbReference>
<reference evidence="4 5" key="1">
    <citation type="submission" date="2022-04" db="EMBL/GenBank/DDBJ databases">
        <title>Positive selection, recombination, and allopatry shape intraspecific diversity of widespread and dominant cyanobacteria.</title>
        <authorList>
            <person name="Wei J."/>
            <person name="Shu W."/>
            <person name="Hu C."/>
        </authorList>
    </citation>
    <scope>NUCLEOTIDE SEQUENCE [LARGE SCALE GENOMIC DNA]</scope>
    <source>
        <strain evidence="4 5">DQ-A4</strain>
    </source>
</reference>
<name>A0ABV0K711_9CYAN</name>
<dbReference type="PANTHER" id="PTHR12215:SF10">
    <property type="entry name" value="L-AMINOADIPATE-SEMIALDEHYDE DEHYDROGENASE-PHOSPHOPANTETHEINYL TRANSFERASE"/>
    <property type="match status" value="1"/>
</dbReference>
<comment type="caution">
    <text evidence="4">The sequence shown here is derived from an EMBL/GenBank/DDBJ whole genome shotgun (WGS) entry which is preliminary data.</text>
</comment>